<dbReference type="EMBL" id="QJKB01000004">
    <property type="protein sequence ID" value="PXX43021.1"/>
    <property type="molecule type" value="Genomic_DNA"/>
</dbReference>
<evidence type="ECO:0000313" key="2">
    <source>
        <dbReference type="Proteomes" id="UP000247792"/>
    </source>
</evidence>
<dbReference type="GO" id="GO:0015035">
    <property type="term" value="F:protein-disulfide reductase activity"/>
    <property type="evidence" value="ECO:0007669"/>
    <property type="project" value="InterPro"/>
</dbReference>
<dbReference type="RefSeq" id="WP_110255588.1">
    <property type="nucleotide sequence ID" value="NZ_QJKB01000004.1"/>
</dbReference>
<dbReference type="Pfam" id="PF04134">
    <property type="entry name" value="DCC1-like"/>
    <property type="match status" value="1"/>
</dbReference>
<gene>
    <name evidence="1" type="ORF">DFR42_10421</name>
</gene>
<dbReference type="AlphaFoldDB" id="A0A318J8E4"/>
<accession>A0A318J8E4</accession>
<reference evidence="1 2" key="1">
    <citation type="submission" date="2018-05" db="EMBL/GenBank/DDBJ databases">
        <title>Genomic Encyclopedia of Type Strains, Phase IV (KMG-IV): sequencing the most valuable type-strain genomes for metagenomic binning, comparative biology and taxonomic classification.</title>
        <authorList>
            <person name="Goeker M."/>
        </authorList>
    </citation>
    <scope>NUCLEOTIDE SEQUENCE [LARGE SCALE GENOMIC DNA]</scope>
    <source>
        <strain evidence="1 2">DSM 19792</strain>
    </source>
</reference>
<sequence length="130" mass="15025">MKTEKSRTTEAAGAITTVYYNSACPVCDAGIRDQRQRMQACNINWVDVHTQPDAVSDFNGELEAVRERLHVRDGSGKVLTGEQALAALWSQTRGRRWLAWLTLRLGFLTHPLYNLIARQLYRWNRRRGHW</sequence>
<protein>
    <submittedName>
        <fullName evidence="1">Putative DCC family thiol-disulfide oxidoreductase YuxK</fullName>
    </submittedName>
</protein>
<dbReference type="InterPro" id="IPR007263">
    <property type="entry name" value="DCC1-like"/>
</dbReference>
<evidence type="ECO:0000313" key="1">
    <source>
        <dbReference type="EMBL" id="PXX43021.1"/>
    </source>
</evidence>
<dbReference type="OrthoDB" id="5294764at2"/>
<comment type="caution">
    <text evidence="1">The sequence shown here is derived from an EMBL/GenBank/DDBJ whole genome shotgun (WGS) entry which is preliminary data.</text>
</comment>
<name>A0A318J8E4_9BURK</name>
<proteinExistence type="predicted"/>
<organism evidence="1 2">
    <name type="scientific">Undibacterium pigrum</name>
    <dbReference type="NCBI Taxonomy" id="401470"/>
    <lineage>
        <taxon>Bacteria</taxon>
        <taxon>Pseudomonadati</taxon>
        <taxon>Pseudomonadota</taxon>
        <taxon>Betaproteobacteria</taxon>
        <taxon>Burkholderiales</taxon>
        <taxon>Oxalobacteraceae</taxon>
        <taxon>Undibacterium</taxon>
    </lineage>
</organism>
<dbReference type="Proteomes" id="UP000247792">
    <property type="component" value="Unassembled WGS sequence"/>
</dbReference>
<keyword evidence="2" id="KW-1185">Reference proteome</keyword>